<dbReference type="EMBL" id="DF820460">
    <property type="protein sequence ID" value="GAK54015.1"/>
    <property type="molecule type" value="Genomic_DNA"/>
</dbReference>
<dbReference type="Pfam" id="PF02965">
    <property type="entry name" value="Met_synt_B12"/>
    <property type="match status" value="1"/>
</dbReference>
<dbReference type="InterPro" id="IPR004223">
    <property type="entry name" value="VitB12-dep_Met_synth_activ_dom"/>
</dbReference>
<proteinExistence type="predicted"/>
<dbReference type="Gene3D" id="3.40.109.40">
    <property type="match status" value="1"/>
</dbReference>
<dbReference type="HOGENOM" id="CLU_105790_0_0_0"/>
<dbReference type="AlphaFoldDB" id="A0A081BRI4"/>
<organism evidence="2">
    <name type="scientific">Candidatus Moduliflexus flocculans</name>
    <dbReference type="NCBI Taxonomy" id="1499966"/>
    <lineage>
        <taxon>Bacteria</taxon>
        <taxon>Candidatus Moduliflexota</taxon>
        <taxon>Candidatus Moduliflexia</taxon>
        <taxon>Candidatus Moduliflexales</taxon>
        <taxon>Candidatus Moduliflexaceae</taxon>
    </lineage>
</organism>
<dbReference type="STRING" id="1499966.U14_05292"/>
<reference evidence="2" key="1">
    <citation type="journal article" date="2015" name="PeerJ">
        <title>First genomic representation of candidate bacterial phylum KSB3 points to enhanced environmental sensing as a trigger of wastewater bulking.</title>
        <authorList>
            <person name="Sekiguchi Y."/>
            <person name="Ohashi A."/>
            <person name="Parks D.H."/>
            <person name="Yamauchi T."/>
            <person name="Tyson G.W."/>
            <person name="Hugenholtz P."/>
        </authorList>
    </citation>
    <scope>NUCLEOTIDE SEQUENCE [LARGE SCALE GENOMIC DNA]</scope>
</reference>
<evidence type="ECO:0000313" key="3">
    <source>
        <dbReference type="Proteomes" id="UP000030700"/>
    </source>
</evidence>
<sequence>MEILQNIPITIDRQVLFAQAHIRPESEDDRILSELIAAIEPGIRPKAIYQRAYIDGKDEQGVTIAGKRFTSAVLSVNLAQIERVFPFIATCGVEVEELTRPHTDLLHQYVLDLLKEQVLRAAIAHLLDCVRTRHAPGQIAIMNPGSLADWPLTEQRPLFALFGDVKRLIGVELTDSFLMSPVKSVSGIIFPTHASFENCQLCPREVCPNRRAPYNQTLAEEKYHLSM</sequence>
<accession>A0A081BRI4</accession>
<dbReference type="InterPro" id="IPR037010">
    <property type="entry name" value="VitB12-dep_Met_synth_activ_sf"/>
</dbReference>
<keyword evidence="3" id="KW-1185">Reference proteome</keyword>
<evidence type="ECO:0000313" key="2">
    <source>
        <dbReference type="EMBL" id="GAK54015.1"/>
    </source>
</evidence>
<dbReference type="GO" id="GO:0008705">
    <property type="term" value="F:methionine synthase activity"/>
    <property type="evidence" value="ECO:0007669"/>
    <property type="project" value="InterPro"/>
</dbReference>
<dbReference type="SUPFAM" id="SSF56507">
    <property type="entry name" value="Methionine synthase activation domain-like"/>
    <property type="match status" value="1"/>
</dbReference>
<name>A0A081BRI4_9BACT</name>
<dbReference type="Proteomes" id="UP000030700">
    <property type="component" value="Unassembled WGS sequence"/>
</dbReference>
<protein>
    <recommendedName>
        <fullName evidence="1">AdoMet activation domain-containing protein</fullName>
    </recommendedName>
</protein>
<feature type="domain" description="AdoMet activation" evidence="1">
    <location>
        <begin position="153"/>
        <end position="194"/>
    </location>
</feature>
<gene>
    <name evidence="2" type="ORF">U14_05292</name>
</gene>
<evidence type="ECO:0000259" key="1">
    <source>
        <dbReference type="Pfam" id="PF02965"/>
    </source>
</evidence>